<evidence type="ECO:0000256" key="4">
    <source>
        <dbReference type="ARBA" id="ARBA00022917"/>
    </source>
</evidence>
<dbReference type="Gene3D" id="3.40.50.620">
    <property type="entry name" value="HUPs"/>
    <property type="match status" value="1"/>
</dbReference>
<feature type="domain" description="WHEP-TRS" evidence="8">
    <location>
        <begin position="102"/>
        <end position="158"/>
    </location>
</feature>
<dbReference type="InterPro" id="IPR009068">
    <property type="entry name" value="uS15_NS1_RNA-bd_sf"/>
</dbReference>
<keyword evidence="4" id="KW-0648">Protein biosynthesis</keyword>
<reference evidence="9" key="1">
    <citation type="submission" date="2019-04" db="EMBL/GenBank/DDBJ databases">
        <authorList>
            <person name="Alioto T."/>
            <person name="Alioto T."/>
        </authorList>
    </citation>
    <scope>NUCLEOTIDE SEQUENCE [LARGE SCALE GENOMIC DNA]</scope>
</reference>
<evidence type="ECO:0000256" key="3">
    <source>
        <dbReference type="ARBA" id="ARBA00022840"/>
    </source>
</evidence>
<dbReference type="InterPro" id="IPR014729">
    <property type="entry name" value="Rossmann-like_a/b/a_fold"/>
</dbReference>
<dbReference type="SMART" id="SM00991">
    <property type="entry name" value="WHEP-TRS"/>
    <property type="match status" value="1"/>
</dbReference>
<gene>
    <name evidence="9" type="ORF">MONAX_5E024570</name>
</gene>
<accession>A0A5E4AQD0</accession>
<evidence type="ECO:0000313" key="9">
    <source>
        <dbReference type="EMBL" id="VTJ59140.1"/>
    </source>
</evidence>
<dbReference type="PANTHER" id="PTHR10055">
    <property type="entry name" value="TRYPTOPHANYL-TRNA SYNTHETASE"/>
    <property type="match status" value="1"/>
</dbReference>
<dbReference type="GO" id="GO:0005737">
    <property type="term" value="C:cytoplasm"/>
    <property type="evidence" value="ECO:0007669"/>
    <property type="project" value="TreeGrafter"/>
</dbReference>
<feature type="region of interest" description="Disordered" evidence="7">
    <location>
        <begin position="155"/>
        <end position="176"/>
    </location>
</feature>
<keyword evidence="3" id="KW-0067">ATP-binding</keyword>
<sequence length="265" mass="29834">METVGVGRSPAHRLNEKERDHYSNQCEVLVDTPFTRHGFTLRPSVVETKSATRDRSLTNFSDSETSLVSHTNCDDDGTYKNRHQGRTPVVSSHFTVITGGVPRRHLVCVITTLHFHGRCTVYETSESDEIDSAVKMLLSLKMSYKAAMGEDYKADCPPRNATPESNSGPDATEASEDFVDPWTVRTSSAKGIDYDKLIVQFGSSKIDKELINRIERATGQRPHRFLRRGIFFSHRSGAFRHRLSCPSSFSSLNHEVTLLWNFPVL</sequence>
<dbReference type="PROSITE" id="PS51185">
    <property type="entry name" value="WHEP_TRS_2"/>
    <property type="match status" value="1"/>
</dbReference>
<keyword evidence="1" id="KW-0436">Ligase</keyword>
<evidence type="ECO:0000256" key="5">
    <source>
        <dbReference type="ARBA" id="ARBA00023146"/>
    </source>
</evidence>
<dbReference type="EMBL" id="CABDUW010000117">
    <property type="protein sequence ID" value="VTJ59140.1"/>
    <property type="molecule type" value="Genomic_DNA"/>
</dbReference>
<keyword evidence="2" id="KW-0547">Nucleotide-binding</keyword>
<proteinExistence type="predicted"/>
<evidence type="ECO:0000256" key="1">
    <source>
        <dbReference type="ARBA" id="ARBA00022598"/>
    </source>
</evidence>
<organism evidence="9 10">
    <name type="scientific">Marmota monax</name>
    <name type="common">Woodchuck</name>
    <dbReference type="NCBI Taxonomy" id="9995"/>
    <lineage>
        <taxon>Eukaryota</taxon>
        <taxon>Metazoa</taxon>
        <taxon>Chordata</taxon>
        <taxon>Craniata</taxon>
        <taxon>Vertebrata</taxon>
        <taxon>Euteleostomi</taxon>
        <taxon>Mammalia</taxon>
        <taxon>Eutheria</taxon>
        <taxon>Euarchontoglires</taxon>
        <taxon>Glires</taxon>
        <taxon>Rodentia</taxon>
        <taxon>Sciuromorpha</taxon>
        <taxon>Sciuridae</taxon>
        <taxon>Xerinae</taxon>
        <taxon>Marmotini</taxon>
        <taxon>Marmota</taxon>
    </lineage>
</organism>
<dbReference type="PANTHER" id="PTHR10055:SF1">
    <property type="entry name" value="TRYPTOPHAN--TRNA LIGASE, CYTOPLASMIC"/>
    <property type="match status" value="1"/>
</dbReference>
<keyword evidence="10" id="KW-1185">Reference proteome</keyword>
<dbReference type="SUPFAM" id="SSF52374">
    <property type="entry name" value="Nucleotidylyl transferase"/>
    <property type="match status" value="1"/>
</dbReference>
<comment type="caution">
    <text evidence="9">The sequence shown here is derived from an EMBL/GenBank/DDBJ whole genome shotgun (WGS) entry which is preliminary data.</text>
</comment>
<dbReference type="GO" id="GO:0004830">
    <property type="term" value="F:tryptophan-tRNA ligase activity"/>
    <property type="evidence" value="ECO:0007669"/>
    <property type="project" value="TreeGrafter"/>
</dbReference>
<dbReference type="Pfam" id="PF00458">
    <property type="entry name" value="WHEP-TRS"/>
    <property type="match status" value="1"/>
</dbReference>
<evidence type="ECO:0000256" key="2">
    <source>
        <dbReference type="ARBA" id="ARBA00022741"/>
    </source>
</evidence>
<keyword evidence="5" id="KW-0030">Aminoacyl-tRNA synthetase</keyword>
<evidence type="ECO:0000313" key="10">
    <source>
        <dbReference type="Proteomes" id="UP000335636"/>
    </source>
</evidence>
<evidence type="ECO:0000256" key="6">
    <source>
        <dbReference type="ARBA" id="ARBA00030268"/>
    </source>
</evidence>
<protein>
    <recommendedName>
        <fullName evidence="6">Tryptophanyl-tRNA synthetase</fullName>
    </recommendedName>
</protein>
<dbReference type="Proteomes" id="UP000335636">
    <property type="component" value="Unassembled WGS sequence"/>
</dbReference>
<dbReference type="GO" id="GO:0006436">
    <property type="term" value="P:tryptophanyl-tRNA aminoacylation"/>
    <property type="evidence" value="ECO:0007669"/>
    <property type="project" value="TreeGrafter"/>
</dbReference>
<dbReference type="GO" id="GO:0005524">
    <property type="term" value="F:ATP binding"/>
    <property type="evidence" value="ECO:0007669"/>
    <property type="project" value="UniProtKB-KW"/>
</dbReference>
<dbReference type="AlphaFoldDB" id="A0A5E4AQD0"/>
<dbReference type="SUPFAM" id="SSF47060">
    <property type="entry name" value="S15/NS1 RNA-binding domain"/>
    <property type="match status" value="1"/>
</dbReference>
<name>A0A5E4AQD0_MARMO</name>
<dbReference type="Gene3D" id="1.10.287.10">
    <property type="entry name" value="S15/NS1, RNA-binding"/>
    <property type="match status" value="1"/>
</dbReference>
<dbReference type="InterPro" id="IPR000738">
    <property type="entry name" value="WHEP-TRS_dom"/>
</dbReference>
<evidence type="ECO:0000259" key="8">
    <source>
        <dbReference type="PROSITE" id="PS51185"/>
    </source>
</evidence>
<evidence type="ECO:0000256" key="7">
    <source>
        <dbReference type="SAM" id="MobiDB-lite"/>
    </source>
</evidence>